<dbReference type="EMBL" id="BGPR01001949">
    <property type="protein sequence ID" value="GBM64890.1"/>
    <property type="molecule type" value="Genomic_DNA"/>
</dbReference>
<protein>
    <submittedName>
        <fullName evidence="1">Uncharacterized protein</fullName>
    </submittedName>
</protein>
<keyword evidence="2" id="KW-1185">Reference proteome</keyword>
<reference evidence="1 2" key="1">
    <citation type="journal article" date="2019" name="Sci. Rep.">
        <title>Orb-weaving spider Araneus ventricosus genome elucidates the spidroin gene catalogue.</title>
        <authorList>
            <person name="Kono N."/>
            <person name="Nakamura H."/>
            <person name="Ohtoshi R."/>
            <person name="Moran D.A.P."/>
            <person name="Shinohara A."/>
            <person name="Yoshida Y."/>
            <person name="Fujiwara M."/>
            <person name="Mori M."/>
            <person name="Tomita M."/>
            <person name="Arakawa K."/>
        </authorList>
    </citation>
    <scope>NUCLEOTIDE SEQUENCE [LARGE SCALE GENOMIC DNA]</scope>
</reference>
<gene>
    <name evidence="1" type="ORF">AVEN_200297_1</name>
</gene>
<organism evidence="1 2">
    <name type="scientific">Araneus ventricosus</name>
    <name type="common">Orbweaver spider</name>
    <name type="synonym">Epeira ventricosa</name>
    <dbReference type="NCBI Taxonomy" id="182803"/>
    <lineage>
        <taxon>Eukaryota</taxon>
        <taxon>Metazoa</taxon>
        <taxon>Ecdysozoa</taxon>
        <taxon>Arthropoda</taxon>
        <taxon>Chelicerata</taxon>
        <taxon>Arachnida</taxon>
        <taxon>Araneae</taxon>
        <taxon>Araneomorphae</taxon>
        <taxon>Entelegynae</taxon>
        <taxon>Araneoidea</taxon>
        <taxon>Araneidae</taxon>
        <taxon>Araneus</taxon>
    </lineage>
</organism>
<evidence type="ECO:0000313" key="2">
    <source>
        <dbReference type="Proteomes" id="UP000499080"/>
    </source>
</evidence>
<dbReference type="Proteomes" id="UP000499080">
    <property type="component" value="Unassembled WGS sequence"/>
</dbReference>
<sequence length="108" mass="11904">MVYDMELRLVSQGSREPSWTPGQSTGIRARHIGLLPPFVNYDRGDKSADGSLFSDCPVTSRIVTKILHLADHGGLMVRSMLRAGGFRVQNSSSLKIAVYRPCCTLNHT</sequence>
<proteinExistence type="predicted"/>
<dbReference type="AlphaFoldDB" id="A0A4Y2HI02"/>
<name>A0A4Y2HI02_ARAVE</name>
<accession>A0A4Y2HI02</accession>
<comment type="caution">
    <text evidence="1">The sequence shown here is derived from an EMBL/GenBank/DDBJ whole genome shotgun (WGS) entry which is preliminary data.</text>
</comment>
<evidence type="ECO:0000313" key="1">
    <source>
        <dbReference type="EMBL" id="GBM64890.1"/>
    </source>
</evidence>